<protein>
    <submittedName>
        <fullName evidence="5">Phospholipid/cholesterol/gamma-HCH transport system substrate-binding protein</fullName>
    </submittedName>
</protein>
<keyword evidence="6" id="KW-1185">Reference proteome</keyword>
<dbReference type="RefSeq" id="WP_133852544.1">
    <property type="nucleotide sequence ID" value="NZ_SNXZ01000005.1"/>
</dbReference>
<dbReference type="Pfam" id="PF11887">
    <property type="entry name" value="Mce4_CUP1"/>
    <property type="match status" value="1"/>
</dbReference>
<proteinExistence type="predicted"/>
<dbReference type="InterPro" id="IPR003399">
    <property type="entry name" value="Mce/MlaD"/>
</dbReference>
<sequence>MLTAKVRVQVILFVVIALAGITYVGWSYVGLGRLFGGSGYRVTVSLADSGGIFTNAEVTYRGVPVGRVGDMRLSPTGIDVDLQLDSGTDIPDDVDAVIADRSAVGEQYVDLRPRRDGGPFLRDGSAIPVDHTQTPLPVTTLLTTVDGLASSVPTQDLNTVVTELDTALQGAGPDLQVLLDTSSSLTTKATQHLPQTTALITDGKTVLRTQNEQSAAITSFGESLVLLSAQLKDSDADLRKILTQAPQLSSQLSQLIEGSQPELGVLVANLLTTADLTLQRAPGLEELLVSFPQAVSAASDVIRPDGIHLGLALEFYDPVPCVAGYQGTPRRTGGDTGKGKPLNTDARCTLPPGNATGVRGSQNAPTGPRPVVTRPDAGGSTTFVPNPADTPDLPMTTSLAGLLGLPG</sequence>
<evidence type="ECO:0000256" key="2">
    <source>
        <dbReference type="SAM" id="Phobius"/>
    </source>
</evidence>
<accession>A0A4R6S665</accession>
<feature type="region of interest" description="Disordered" evidence="1">
    <location>
        <begin position="326"/>
        <end position="393"/>
    </location>
</feature>
<evidence type="ECO:0000313" key="6">
    <source>
        <dbReference type="Proteomes" id="UP000295444"/>
    </source>
</evidence>
<dbReference type="Proteomes" id="UP000295444">
    <property type="component" value="Unassembled WGS sequence"/>
</dbReference>
<comment type="caution">
    <text evidence="5">The sequence shown here is derived from an EMBL/GenBank/DDBJ whole genome shotgun (WGS) entry which is preliminary data.</text>
</comment>
<reference evidence="5 6" key="1">
    <citation type="submission" date="2019-03" db="EMBL/GenBank/DDBJ databases">
        <title>Genomic Encyclopedia of Type Strains, Phase IV (KMG-IV): sequencing the most valuable type-strain genomes for metagenomic binning, comparative biology and taxonomic classification.</title>
        <authorList>
            <person name="Goeker M."/>
        </authorList>
    </citation>
    <scope>NUCLEOTIDE SEQUENCE [LARGE SCALE GENOMIC DNA]</scope>
    <source>
        <strain evidence="5 6">DSM 45361</strain>
    </source>
</reference>
<evidence type="ECO:0000259" key="3">
    <source>
        <dbReference type="Pfam" id="PF02470"/>
    </source>
</evidence>
<feature type="domain" description="Mammalian cell entry C-terminal" evidence="4">
    <location>
        <begin position="121"/>
        <end position="295"/>
    </location>
</feature>
<organism evidence="5 6">
    <name type="scientific">Labedaea rhizosphaerae</name>
    <dbReference type="NCBI Taxonomy" id="598644"/>
    <lineage>
        <taxon>Bacteria</taxon>
        <taxon>Bacillati</taxon>
        <taxon>Actinomycetota</taxon>
        <taxon>Actinomycetes</taxon>
        <taxon>Pseudonocardiales</taxon>
        <taxon>Pseudonocardiaceae</taxon>
        <taxon>Labedaea</taxon>
    </lineage>
</organism>
<keyword evidence="2" id="KW-0472">Membrane</keyword>
<evidence type="ECO:0000256" key="1">
    <source>
        <dbReference type="SAM" id="MobiDB-lite"/>
    </source>
</evidence>
<dbReference type="Pfam" id="PF02470">
    <property type="entry name" value="MlaD"/>
    <property type="match status" value="1"/>
</dbReference>
<keyword evidence="2" id="KW-0812">Transmembrane</keyword>
<feature type="transmembrane region" description="Helical" evidence="2">
    <location>
        <begin position="6"/>
        <end position="31"/>
    </location>
</feature>
<dbReference type="InterPro" id="IPR024516">
    <property type="entry name" value="Mce_C"/>
</dbReference>
<gene>
    <name evidence="5" type="ORF">EV186_105403</name>
</gene>
<dbReference type="InterPro" id="IPR005693">
    <property type="entry name" value="Mce"/>
</dbReference>
<dbReference type="OrthoDB" id="4741753at2"/>
<evidence type="ECO:0000259" key="4">
    <source>
        <dbReference type="Pfam" id="PF11887"/>
    </source>
</evidence>
<feature type="domain" description="Mce/MlaD" evidence="3">
    <location>
        <begin position="39"/>
        <end position="113"/>
    </location>
</feature>
<dbReference type="PANTHER" id="PTHR33371:SF16">
    <property type="entry name" value="MCE-FAMILY PROTEIN MCE3F"/>
    <property type="match status" value="1"/>
</dbReference>
<dbReference type="GO" id="GO:0005576">
    <property type="term" value="C:extracellular region"/>
    <property type="evidence" value="ECO:0007669"/>
    <property type="project" value="TreeGrafter"/>
</dbReference>
<evidence type="ECO:0000313" key="5">
    <source>
        <dbReference type="EMBL" id="TDP95171.1"/>
    </source>
</evidence>
<dbReference type="InterPro" id="IPR052336">
    <property type="entry name" value="MlaD_Phospholipid_Transporter"/>
</dbReference>
<keyword evidence="2" id="KW-1133">Transmembrane helix</keyword>
<dbReference type="AlphaFoldDB" id="A0A4R6S665"/>
<dbReference type="EMBL" id="SNXZ01000005">
    <property type="protein sequence ID" value="TDP95171.1"/>
    <property type="molecule type" value="Genomic_DNA"/>
</dbReference>
<name>A0A4R6S665_LABRH</name>
<dbReference type="NCBIfam" id="TIGR00996">
    <property type="entry name" value="Mtu_fam_mce"/>
    <property type="match status" value="1"/>
</dbReference>
<dbReference type="PANTHER" id="PTHR33371">
    <property type="entry name" value="INTERMEMBRANE PHOSPHOLIPID TRANSPORT SYSTEM BINDING PROTEIN MLAD-RELATED"/>
    <property type="match status" value="1"/>
</dbReference>